<dbReference type="InterPro" id="IPR029044">
    <property type="entry name" value="Nucleotide-diphossugar_trans"/>
</dbReference>
<dbReference type="InterPro" id="IPR001173">
    <property type="entry name" value="Glyco_trans_2-like"/>
</dbReference>
<dbReference type="EMBL" id="JACOSL010000016">
    <property type="protein sequence ID" value="MBI1755918.1"/>
    <property type="molecule type" value="Genomic_DNA"/>
</dbReference>
<dbReference type="AlphaFoldDB" id="A0A931LR39"/>
<comment type="caution">
    <text evidence="2">The sequence shown here is derived from an EMBL/GenBank/DDBJ whole genome shotgun (WGS) entry which is preliminary data.</text>
</comment>
<protein>
    <submittedName>
        <fullName evidence="2">Glycosyltransferase family 2 protein</fullName>
    </submittedName>
</protein>
<organism evidence="2 3">
    <name type="scientific">Fimbriimonas ginsengisoli</name>
    <dbReference type="NCBI Taxonomy" id="1005039"/>
    <lineage>
        <taxon>Bacteria</taxon>
        <taxon>Bacillati</taxon>
        <taxon>Armatimonadota</taxon>
        <taxon>Fimbriimonadia</taxon>
        <taxon>Fimbriimonadales</taxon>
        <taxon>Fimbriimonadaceae</taxon>
        <taxon>Fimbriimonas</taxon>
    </lineage>
</organism>
<dbReference type="CDD" id="cd00761">
    <property type="entry name" value="Glyco_tranf_GTA_type"/>
    <property type="match status" value="1"/>
</dbReference>
<proteinExistence type="predicted"/>
<evidence type="ECO:0000259" key="1">
    <source>
        <dbReference type="Pfam" id="PF00535"/>
    </source>
</evidence>
<feature type="domain" description="Glycosyltransferase 2-like" evidence="1">
    <location>
        <begin position="8"/>
        <end position="108"/>
    </location>
</feature>
<name>A0A931LR39_FIMGI</name>
<evidence type="ECO:0000313" key="3">
    <source>
        <dbReference type="Proteomes" id="UP000727962"/>
    </source>
</evidence>
<evidence type="ECO:0000313" key="2">
    <source>
        <dbReference type="EMBL" id="MBI1755918.1"/>
    </source>
</evidence>
<dbReference type="Gene3D" id="3.90.550.10">
    <property type="entry name" value="Spore Coat Polysaccharide Biosynthesis Protein SpsA, Chain A"/>
    <property type="match status" value="1"/>
</dbReference>
<accession>A0A931LR39</accession>
<gene>
    <name evidence="2" type="ORF">HYR64_02290</name>
</gene>
<reference evidence="2" key="1">
    <citation type="submission" date="2020-07" db="EMBL/GenBank/DDBJ databases">
        <title>Huge and variable diversity of episymbiotic CPR bacteria and DPANN archaea in groundwater ecosystems.</title>
        <authorList>
            <person name="He C.Y."/>
            <person name="Keren R."/>
            <person name="Whittaker M."/>
            <person name="Farag I.F."/>
            <person name="Doudna J."/>
            <person name="Cate J.H.D."/>
            <person name="Banfield J.F."/>
        </authorList>
    </citation>
    <scope>NUCLEOTIDE SEQUENCE</scope>
    <source>
        <strain evidence="2">NC_groundwater_17_Pr7_B-0.1um_64_12</strain>
    </source>
</reference>
<dbReference type="Pfam" id="PF00535">
    <property type="entry name" value="Glycos_transf_2"/>
    <property type="match status" value="1"/>
</dbReference>
<dbReference type="SUPFAM" id="SSF53448">
    <property type="entry name" value="Nucleotide-diphospho-sugar transferases"/>
    <property type="match status" value="1"/>
</dbReference>
<dbReference type="Proteomes" id="UP000727962">
    <property type="component" value="Unassembled WGS sequence"/>
</dbReference>
<sequence>MGSGPELSVVIVFHDMTREAPRTLHTLSRGYQQGIGDLPYEIIALDNGSSRPLDPKALECEGAELRYEFIETDSASPTGAINHGVSLARSDRLLVMVDGAHLLTPGVLAGGMAAFKLFPNPLAATLTLHLGGSQNVIVSKGYNQRAEDELLAKADWRADGYRLFSLPFAIPDGSLGWFGCLYESNAFFVGKETFLGLGGFHPGFVAPGGGLVNLDFFRRALESPDVDYVVLLSEATFHQFHGGVATNVPADAHPWSKFEAQYRTIRGKSYQRAVREPYWLGRIHPLARDLARWSAHQGLIWWGKNRPPA</sequence>